<accession>A0A147EXU3</accession>
<comment type="caution">
    <text evidence="1">The sequence shown here is derived from an EMBL/GenBank/DDBJ whole genome shotgun (WGS) entry which is preliminary data.</text>
</comment>
<dbReference type="AlphaFoldDB" id="A0A147EXU3"/>
<dbReference type="InterPro" id="IPR011249">
    <property type="entry name" value="Metalloenz_LuxS/M16"/>
</dbReference>
<dbReference type="PATRIC" id="fig|2033.6.peg.2669"/>
<sequence length="290" mass="29981">MDRRYPHPAVSLGWRHRSLAEGDGLRAAMTAAISRGGDPLLVTWSADPGAGQVTALVPARANPAWLVRLLRAAAEQGVGPPVSAVVGDEGAVASTTSALDAVAFTGARFTRSPVRSVLHRRTRDGVTRTTITGVDPALRFGGPAAALAVRVAGGGPNPLLPSIVDRSGLTATIRFVRGLQDGVSTVTWLVDAPERAGLLALEAVLDAGALGLRVEPDVLSAARASLLAELHGHRHSPVEFARALARYETLGWDGDLVHDPESALAGVTTAEVGDAISGLLKPVVDVLGRT</sequence>
<dbReference type="SUPFAM" id="SSF63411">
    <property type="entry name" value="LuxS/MPP-like metallohydrolase"/>
    <property type="match status" value="1"/>
</dbReference>
<dbReference type="Proteomes" id="UP000075025">
    <property type="component" value="Unassembled WGS sequence"/>
</dbReference>
<dbReference type="EMBL" id="LDRT01000049">
    <property type="protein sequence ID" value="KTR94655.1"/>
    <property type="molecule type" value="Genomic_DNA"/>
</dbReference>
<reference evidence="1 2" key="1">
    <citation type="journal article" date="2016" name="Front. Microbiol.">
        <title>Genomic Resource of Rice Seed Associated Bacteria.</title>
        <authorList>
            <person name="Midha S."/>
            <person name="Bansal K."/>
            <person name="Sharma S."/>
            <person name="Kumar N."/>
            <person name="Patil P.P."/>
            <person name="Chaudhry V."/>
            <person name="Patil P.B."/>
        </authorList>
    </citation>
    <scope>NUCLEOTIDE SEQUENCE [LARGE SCALE GENOMIC DNA]</scope>
    <source>
        <strain evidence="1 2">NS220</strain>
    </source>
</reference>
<evidence type="ECO:0000313" key="1">
    <source>
        <dbReference type="EMBL" id="KTR94655.1"/>
    </source>
</evidence>
<evidence type="ECO:0000313" key="2">
    <source>
        <dbReference type="Proteomes" id="UP000075025"/>
    </source>
</evidence>
<dbReference type="GO" id="GO:0046872">
    <property type="term" value="F:metal ion binding"/>
    <property type="evidence" value="ECO:0007669"/>
    <property type="project" value="InterPro"/>
</dbReference>
<protein>
    <submittedName>
        <fullName evidence="1">Uncharacterized protein</fullName>
    </submittedName>
</protein>
<organism evidence="1 2">
    <name type="scientific">Microbacterium testaceum</name>
    <name type="common">Aureobacterium testaceum</name>
    <name type="synonym">Brevibacterium testaceum</name>
    <dbReference type="NCBI Taxonomy" id="2033"/>
    <lineage>
        <taxon>Bacteria</taxon>
        <taxon>Bacillati</taxon>
        <taxon>Actinomycetota</taxon>
        <taxon>Actinomycetes</taxon>
        <taxon>Micrococcales</taxon>
        <taxon>Microbacteriaceae</taxon>
        <taxon>Microbacterium</taxon>
    </lineage>
</organism>
<proteinExistence type="predicted"/>
<gene>
    <name evidence="1" type="ORF">NS220_08310</name>
</gene>
<name>A0A147EXU3_MICTE</name>